<dbReference type="PROSITE" id="PS51805">
    <property type="entry name" value="EPHD"/>
    <property type="match status" value="1"/>
</dbReference>
<evidence type="ECO:0000256" key="1">
    <source>
        <dbReference type="ARBA" id="ARBA00022723"/>
    </source>
</evidence>
<dbReference type="AlphaFoldDB" id="A0A3B5L3Z3"/>
<dbReference type="SUPFAM" id="SSF57903">
    <property type="entry name" value="FYVE/PHD zinc finger"/>
    <property type="match status" value="1"/>
</dbReference>
<sequence>PALFGEKVKLEEHNFSVHYFCLLTSSGVYQRGEENEGVFGFLVDDIKQEVRRAARMTCYGCKKKGACIGCNVSSCRRVVHFPCGRKLMFITQSYCQDHSPTQSLCVDSDFSLPQSCSICLDSIEPVLSYSVLKCPSCHASWFHRDCVQHQAHSAGLFFFRCTLCNNKENFQQEMVRMGIYIPERWFEVIRCCLCGSRGTHRKCSNLKLDTTDWACIDCINATDGKGWFSVIYVCIHLHVFSSNSAAEEEPGPHSRRLSCAWGPTRQPHNMWLQIALLSSAGFRSQRQR</sequence>
<dbReference type="PROSITE" id="PS01359">
    <property type="entry name" value="ZF_PHD_1"/>
    <property type="match status" value="2"/>
</dbReference>
<reference evidence="5" key="2">
    <citation type="submission" date="2025-09" db="UniProtKB">
        <authorList>
            <consortium name="Ensembl"/>
        </authorList>
    </citation>
    <scope>IDENTIFICATION</scope>
</reference>
<keyword evidence="6" id="KW-1185">Reference proteome</keyword>
<dbReference type="PANTHER" id="PTHR12420:SF42">
    <property type="entry name" value="G2_M PHASE-SPECIFIC E3 UBIQUITIN-PROTEIN LIGASE"/>
    <property type="match status" value="1"/>
</dbReference>
<dbReference type="InterPro" id="IPR019786">
    <property type="entry name" value="Zinc_finger_PHD-type_CS"/>
</dbReference>
<dbReference type="SMART" id="SM00249">
    <property type="entry name" value="PHD"/>
    <property type="match status" value="2"/>
</dbReference>
<feature type="domain" description="PHD-type" evidence="4">
    <location>
        <begin position="1"/>
        <end position="109"/>
    </location>
</feature>
<dbReference type="GO" id="GO:0005634">
    <property type="term" value="C:nucleus"/>
    <property type="evidence" value="ECO:0007669"/>
    <property type="project" value="TreeGrafter"/>
</dbReference>
<dbReference type="Pfam" id="PF26054">
    <property type="entry name" value="PHD_G2E3"/>
    <property type="match status" value="1"/>
</dbReference>
<dbReference type="GO" id="GO:0008270">
    <property type="term" value="F:zinc ion binding"/>
    <property type="evidence" value="ECO:0007669"/>
    <property type="project" value="UniProtKB-KW"/>
</dbReference>
<keyword evidence="3" id="KW-0862">Zinc</keyword>
<protein>
    <recommendedName>
        <fullName evidence="4">PHD-type domain-containing protein</fullName>
    </recommendedName>
</protein>
<dbReference type="PANTHER" id="PTHR12420">
    <property type="entry name" value="PHD FINGER PROTEIN"/>
    <property type="match status" value="1"/>
</dbReference>
<dbReference type="InterPro" id="IPR034732">
    <property type="entry name" value="EPHD"/>
</dbReference>
<dbReference type="InterPro" id="IPR059102">
    <property type="entry name" value="PHD_PHF7/G2E3-like"/>
</dbReference>
<evidence type="ECO:0000256" key="2">
    <source>
        <dbReference type="ARBA" id="ARBA00022771"/>
    </source>
</evidence>
<accession>A0A3B5L3Z3</accession>
<evidence type="ECO:0000259" key="4">
    <source>
        <dbReference type="PROSITE" id="PS51805"/>
    </source>
</evidence>
<evidence type="ECO:0000256" key="3">
    <source>
        <dbReference type="ARBA" id="ARBA00022833"/>
    </source>
</evidence>
<keyword evidence="1" id="KW-0479">Metal-binding</keyword>
<evidence type="ECO:0000313" key="5">
    <source>
        <dbReference type="Ensembl" id="ENSXCOP00000007043.1"/>
    </source>
</evidence>
<dbReference type="Gene3D" id="3.30.40.10">
    <property type="entry name" value="Zinc/RING finger domain, C3HC4 (zinc finger)"/>
    <property type="match status" value="2"/>
</dbReference>
<dbReference type="InterPro" id="IPR051188">
    <property type="entry name" value="PHD-type_Zinc_Finger"/>
</dbReference>
<dbReference type="InterPro" id="IPR013083">
    <property type="entry name" value="Znf_RING/FYVE/PHD"/>
</dbReference>
<dbReference type="InterPro" id="IPR011011">
    <property type="entry name" value="Znf_FYVE_PHD"/>
</dbReference>
<dbReference type="GeneTree" id="ENSGT00950000182865"/>
<dbReference type="Proteomes" id="UP000261380">
    <property type="component" value="Unplaced"/>
</dbReference>
<dbReference type="Ensembl" id="ENSXCOT00000007131.1">
    <property type="protein sequence ID" value="ENSXCOP00000007043.1"/>
    <property type="gene ID" value="ENSXCOG00000005440.1"/>
</dbReference>
<name>A0A3B5L3Z3_9TELE</name>
<evidence type="ECO:0000313" key="6">
    <source>
        <dbReference type="Proteomes" id="UP000261380"/>
    </source>
</evidence>
<dbReference type="InterPro" id="IPR001965">
    <property type="entry name" value="Znf_PHD"/>
</dbReference>
<dbReference type="Pfam" id="PF13771">
    <property type="entry name" value="zf-HC5HC2H"/>
    <property type="match status" value="1"/>
</dbReference>
<reference evidence="5" key="1">
    <citation type="submission" date="2025-08" db="UniProtKB">
        <authorList>
            <consortium name="Ensembl"/>
        </authorList>
    </citation>
    <scope>IDENTIFICATION</scope>
</reference>
<organism evidence="5 6">
    <name type="scientific">Xiphophorus couchianus</name>
    <name type="common">Monterrey platyfish</name>
    <dbReference type="NCBI Taxonomy" id="32473"/>
    <lineage>
        <taxon>Eukaryota</taxon>
        <taxon>Metazoa</taxon>
        <taxon>Chordata</taxon>
        <taxon>Craniata</taxon>
        <taxon>Vertebrata</taxon>
        <taxon>Euteleostomi</taxon>
        <taxon>Actinopterygii</taxon>
        <taxon>Neopterygii</taxon>
        <taxon>Teleostei</taxon>
        <taxon>Neoteleostei</taxon>
        <taxon>Acanthomorphata</taxon>
        <taxon>Ovalentaria</taxon>
        <taxon>Atherinomorphae</taxon>
        <taxon>Cyprinodontiformes</taxon>
        <taxon>Poeciliidae</taxon>
        <taxon>Poeciliinae</taxon>
        <taxon>Xiphophorus</taxon>
    </lineage>
</organism>
<proteinExistence type="predicted"/>
<keyword evidence="2" id="KW-0863">Zinc-finger</keyword>